<accession>A0A2W5TSP0</accession>
<dbReference type="GO" id="GO:0006355">
    <property type="term" value="P:regulation of DNA-templated transcription"/>
    <property type="evidence" value="ECO:0007669"/>
    <property type="project" value="InterPro"/>
</dbReference>
<keyword evidence="5" id="KW-0804">Transcription</keyword>
<proteinExistence type="predicted"/>
<dbReference type="FunFam" id="3.40.50.300:FF:000006">
    <property type="entry name" value="DNA-binding transcriptional regulator NtrC"/>
    <property type="match status" value="1"/>
</dbReference>
<dbReference type="Gene3D" id="3.40.50.300">
    <property type="entry name" value="P-loop containing nucleotide triphosphate hydrolases"/>
    <property type="match status" value="1"/>
</dbReference>
<evidence type="ECO:0000313" key="10">
    <source>
        <dbReference type="EMBL" id="PZR18670.1"/>
    </source>
</evidence>
<evidence type="ECO:0000256" key="3">
    <source>
        <dbReference type="ARBA" id="ARBA00023015"/>
    </source>
</evidence>
<keyword evidence="6" id="KW-0597">Phosphoprotein</keyword>
<dbReference type="SUPFAM" id="SSF52172">
    <property type="entry name" value="CheY-like"/>
    <property type="match status" value="1"/>
</dbReference>
<keyword evidence="1" id="KW-0547">Nucleotide-binding</keyword>
<dbReference type="InterPro" id="IPR002078">
    <property type="entry name" value="Sigma_54_int"/>
</dbReference>
<dbReference type="PROSITE" id="PS00688">
    <property type="entry name" value="SIGMA54_INTERACT_3"/>
    <property type="match status" value="1"/>
</dbReference>
<dbReference type="InterPro" id="IPR009057">
    <property type="entry name" value="Homeodomain-like_sf"/>
</dbReference>
<evidence type="ECO:0000256" key="7">
    <source>
        <dbReference type="SAM" id="MobiDB-lite"/>
    </source>
</evidence>
<dbReference type="InterPro" id="IPR002197">
    <property type="entry name" value="HTH_Fis"/>
</dbReference>
<dbReference type="SMART" id="SM00448">
    <property type="entry name" value="REC"/>
    <property type="match status" value="1"/>
</dbReference>
<dbReference type="Gene3D" id="1.10.10.60">
    <property type="entry name" value="Homeodomain-like"/>
    <property type="match status" value="1"/>
</dbReference>
<dbReference type="Pfam" id="PF02954">
    <property type="entry name" value="HTH_8"/>
    <property type="match status" value="1"/>
</dbReference>
<name>A0A2W5TSP0_9BACT</name>
<sequence length="468" mass="50494">MSAARVLVVDDEADLCELLAMRLEFHGYEVRTERSVEGALAALGREPFDAMIVDLRLGTGSGLDVLAEAQRRSLDAPVIILTAHGSIETAVEATRKGAYGFLTKPFHDHELLGKVANAVESVRLKRELVGLRKMIGGDGVDQQLLGTSEAITRVREIITRLAPSDATVLVLGESGTGKELAARMLHAGSPRSSGPFVAVNCAAMPAELLESELFGHVKGAFTGAARDRDGVFAAATGGTLFLDEVGDAPAAVQVKLLRVLQERRFTPVGSTKELTTDVRVVAATNRDLREEVGAGRFREDLFYRLHVVPVHMPSLTHRPADIPVLARHFLTRAAARHERPAAELSPDALRLLMTHPWPGNVRELANVMEAAALLARGTQLEADDVRAVLPAGQAAPKPELRDASIPTDGPLPPLKEAREAFERAYLIEALRRSDGNVSAAARLAGRNRTDLHDLLRKHGLSSADFRES</sequence>
<dbReference type="InterPro" id="IPR011006">
    <property type="entry name" value="CheY-like_superfamily"/>
</dbReference>
<dbReference type="EMBL" id="QFQP01000001">
    <property type="protein sequence ID" value="PZR18670.1"/>
    <property type="molecule type" value="Genomic_DNA"/>
</dbReference>
<dbReference type="InterPro" id="IPR003593">
    <property type="entry name" value="AAA+_ATPase"/>
</dbReference>
<comment type="caution">
    <text evidence="10">The sequence shown here is derived from an EMBL/GenBank/DDBJ whole genome shotgun (WGS) entry which is preliminary data.</text>
</comment>
<keyword evidence="4" id="KW-0238">DNA-binding</keyword>
<dbReference type="PANTHER" id="PTHR32071">
    <property type="entry name" value="TRANSCRIPTIONAL REGULATORY PROTEIN"/>
    <property type="match status" value="1"/>
</dbReference>
<dbReference type="Gene3D" id="1.10.8.60">
    <property type="match status" value="1"/>
</dbReference>
<dbReference type="PANTHER" id="PTHR32071:SF117">
    <property type="entry name" value="PTS-DEPENDENT DIHYDROXYACETONE KINASE OPERON REGULATORY PROTEIN-RELATED"/>
    <property type="match status" value="1"/>
</dbReference>
<dbReference type="Pfam" id="PF00158">
    <property type="entry name" value="Sigma54_activat"/>
    <property type="match status" value="1"/>
</dbReference>
<dbReference type="SMART" id="SM00382">
    <property type="entry name" value="AAA"/>
    <property type="match status" value="1"/>
</dbReference>
<dbReference type="InterPro" id="IPR025944">
    <property type="entry name" value="Sigma_54_int_dom_CS"/>
</dbReference>
<dbReference type="GO" id="GO:0043565">
    <property type="term" value="F:sequence-specific DNA binding"/>
    <property type="evidence" value="ECO:0007669"/>
    <property type="project" value="InterPro"/>
</dbReference>
<dbReference type="PROSITE" id="PS50110">
    <property type="entry name" value="RESPONSE_REGULATORY"/>
    <property type="match status" value="1"/>
</dbReference>
<feature type="region of interest" description="Disordered" evidence="7">
    <location>
        <begin position="393"/>
        <end position="413"/>
    </location>
</feature>
<feature type="domain" description="Sigma-54 factor interaction" evidence="8">
    <location>
        <begin position="144"/>
        <end position="373"/>
    </location>
</feature>
<dbReference type="GO" id="GO:0005524">
    <property type="term" value="F:ATP binding"/>
    <property type="evidence" value="ECO:0007669"/>
    <property type="project" value="UniProtKB-KW"/>
</dbReference>
<organism evidence="10 11">
    <name type="scientific">Archangium gephyra</name>
    <dbReference type="NCBI Taxonomy" id="48"/>
    <lineage>
        <taxon>Bacteria</taxon>
        <taxon>Pseudomonadati</taxon>
        <taxon>Myxococcota</taxon>
        <taxon>Myxococcia</taxon>
        <taxon>Myxococcales</taxon>
        <taxon>Cystobacterineae</taxon>
        <taxon>Archangiaceae</taxon>
        <taxon>Archangium</taxon>
    </lineage>
</organism>
<evidence type="ECO:0000256" key="4">
    <source>
        <dbReference type="ARBA" id="ARBA00023125"/>
    </source>
</evidence>
<feature type="domain" description="Response regulatory" evidence="9">
    <location>
        <begin position="5"/>
        <end position="119"/>
    </location>
</feature>
<evidence type="ECO:0000256" key="5">
    <source>
        <dbReference type="ARBA" id="ARBA00023163"/>
    </source>
</evidence>
<dbReference type="Gene3D" id="3.40.50.2300">
    <property type="match status" value="1"/>
</dbReference>
<protein>
    <submittedName>
        <fullName evidence="10">Sigma-54-dependent Fis family transcriptional regulator</fullName>
    </submittedName>
</protein>
<reference evidence="10 11" key="1">
    <citation type="submission" date="2017-08" db="EMBL/GenBank/DDBJ databases">
        <title>Infants hospitalized years apart are colonized by the same room-sourced microbial strains.</title>
        <authorList>
            <person name="Brooks B."/>
            <person name="Olm M.R."/>
            <person name="Firek B.A."/>
            <person name="Baker R."/>
            <person name="Thomas B.C."/>
            <person name="Morowitz M.J."/>
            <person name="Banfield J.F."/>
        </authorList>
    </citation>
    <scope>NUCLEOTIDE SEQUENCE [LARGE SCALE GENOMIC DNA]</scope>
    <source>
        <strain evidence="10">S2_003_000_R2_14</strain>
    </source>
</reference>
<keyword evidence="3" id="KW-0805">Transcription regulation</keyword>
<dbReference type="GO" id="GO:0000160">
    <property type="term" value="P:phosphorelay signal transduction system"/>
    <property type="evidence" value="ECO:0007669"/>
    <property type="project" value="InterPro"/>
</dbReference>
<evidence type="ECO:0000259" key="8">
    <source>
        <dbReference type="PROSITE" id="PS50045"/>
    </source>
</evidence>
<evidence type="ECO:0000256" key="6">
    <source>
        <dbReference type="PROSITE-ProRule" id="PRU00169"/>
    </source>
</evidence>
<keyword evidence="2" id="KW-0067">ATP-binding</keyword>
<dbReference type="InterPro" id="IPR058031">
    <property type="entry name" value="AAA_lid_NorR"/>
</dbReference>
<dbReference type="InterPro" id="IPR027417">
    <property type="entry name" value="P-loop_NTPase"/>
</dbReference>
<dbReference type="SUPFAM" id="SSF46689">
    <property type="entry name" value="Homeodomain-like"/>
    <property type="match status" value="1"/>
</dbReference>
<evidence type="ECO:0000256" key="1">
    <source>
        <dbReference type="ARBA" id="ARBA00022741"/>
    </source>
</evidence>
<dbReference type="InterPro" id="IPR001789">
    <property type="entry name" value="Sig_transdc_resp-reg_receiver"/>
</dbReference>
<dbReference type="PROSITE" id="PS50045">
    <property type="entry name" value="SIGMA54_INTERACT_4"/>
    <property type="match status" value="1"/>
</dbReference>
<dbReference type="Proteomes" id="UP000249061">
    <property type="component" value="Unassembled WGS sequence"/>
</dbReference>
<dbReference type="Pfam" id="PF25601">
    <property type="entry name" value="AAA_lid_14"/>
    <property type="match status" value="1"/>
</dbReference>
<dbReference type="PRINTS" id="PR01590">
    <property type="entry name" value="HTHFIS"/>
</dbReference>
<feature type="modified residue" description="4-aspartylphosphate" evidence="6">
    <location>
        <position position="54"/>
    </location>
</feature>
<dbReference type="SUPFAM" id="SSF52540">
    <property type="entry name" value="P-loop containing nucleoside triphosphate hydrolases"/>
    <property type="match status" value="1"/>
</dbReference>
<evidence type="ECO:0000313" key="11">
    <source>
        <dbReference type="Proteomes" id="UP000249061"/>
    </source>
</evidence>
<gene>
    <name evidence="10" type="ORF">DI536_01965</name>
</gene>
<dbReference type="AlphaFoldDB" id="A0A2W5TSP0"/>
<dbReference type="CDD" id="cd00009">
    <property type="entry name" value="AAA"/>
    <property type="match status" value="1"/>
</dbReference>
<evidence type="ECO:0000256" key="2">
    <source>
        <dbReference type="ARBA" id="ARBA00022840"/>
    </source>
</evidence>
<dbReference type="Pfam" id="PF00072">
    <property type="entry name" value="Response_reg"/>
    <property type="match status" value="1"/>
</dbReference>
<evidence type="ECO:0000259" key="9">
    <source>
        <dbReference type="PROSITE" id="PS50110"/>
    </source>
</evidence>